<dbReference type="GO" id="GO:0005524">
    <property type="term" value="F:ATP binding"/>
    <property type="evidence" value="ECO:0007669"/>
    <property type="project" value="UniProtKB-KW"/>
</dbReference>
<name>A0A5J4PC87_9ZZZZ</name>
<dbReference type="PANTHER" id="PTHR30580">
    <property type="entry name" value="PRIMOSOMAL PROTEIN N"/>
    <property type="match status" value="1"/>
</dbReference>
<feature type="non-terminal residue" evidence="5">
    <location>
        <position position="215"/>
    </location>
</feature>
<dbReference type="EMBL" id="SNRY01010061">
    <property type="protein sequence ID" value="KAA6306244.1"/>
    <property type="molecule type" value="Genomic_DNA"/>
</dbReference>
<dbReference type="InterPro" id="IPR011545">
    <property type="entry name" value="DEAD/DEAH_box_helicase_dom"/>
</dbReference>
<dbReference type="GO" id="GO:0016787">
    <property type="term" value="F:hydrolase activity"/>
    <property type="evidence" value="ECO:0007669"/>
    <property type="project" value="UniProtKB-KW"/>
</dbReference>
<feature type="non-terminal residue" evidence="5">
    <location>
        <position position="1"/>
    </location>
</feature>
<keyword evidence="2" id="KW-0067">ATP-binding</keyword>
<evidence type="ECO:0000256" key="3">
    <source>
        <dbReference type="ARBA" id="ARBA00023125"/>
    </source>
</evidence>
<organism evidence="5">
    <name type="scientific">termite gut metagenome</name>
    <dbReference type="NCBI Taxonomy" id="433724"/>
    <lineage>
        <taxon>unclassified sequences</taxon>
        <taxon>metagenomes</taxon>
        <taxon>organismal metagenomes</taxon>
    </lineage>
</organism>
<proteinExistence type="predicted"/>
<dbReference type="PANTHER" id="PTHR30580:SF0">
    <property type="entry name" value="PRIMOSOMAL PROTEIN N"/>
    <property type="match status" value="1"/>
</dbReference>
<keyword evidence="5" id="KW-0378">Hydrolase</keyword>
<sequence length="215" mass="24626">QKDTDIKNILPVVKSLLDKEALYLKEELRRTYKPKTEVRIRLTKKIDGEESLKQLFNELSCAPKQLAVLMKYVELSGYLRGGMLKEVSKKELLQQTAVSSGVLNGLTEKRIFETYHQEIGRLDKQPLNTVSLNSLNEFQQKATNEILAVFVEKQVCLLHGVTSGGKTEIYIHLIEETIRQGKQVLYLLPEIALTTQITDRLRRIFGIRLGVYHSK</sequence>
<evidence type="ECO:0000256" key="2">
    <source>
        <dbReference type="ARBA" id="ARBA00022840"/>
    </source>
</evidence>
<dbReference type="Gene3D" id="3.40.50.300">
    <property type="entry name" value="P-loop containing nucleotide triphosphate hydrolases"/>
    <property type="match status" value="1"/>
</dbReference>
<dbReference type="GO" id="GO:0006270">
    <property type="term" value="P:DNA replication initiation"/>
    <property type="evidence" value="ECO:0007669"/>
    <property type="project" value="TreeGrafter"/>
</dbReference>
<keyword evidence="3" id="KW-0238">DNA-binding</keyword>
<evidence type="ECO:0000259" key="4">
    <source>
        <dbReference type="PROSITE" id="PS51192"/>
    </source>
</evidence>
<dbReference type="SUPFAM" id="SSF52540">
    <property type="entry name" value="P-loop containing nucleoside triphosphate hydrolases"/>
    <property type="match status" value="1"/>
</dbReference>
<dbReference type="InterPro" id="IPR014001">
    <property type="entry name" value="Helicase_ATP-bd"/>
</dbReference>
<dbReference type="InterPro" id="IPR027417">
    <property type="entry name" value="P-loop_NTPase"/>
</dbReference>
<evidence type="ECO:0000256" key="1">
    <source>
        <dbReference type="ARBA" id="ARBA00022741"/>
    </source>
</evidence>
<protein>
    <submittedName>
        <fullName evidence="5">Primosomal protein N</fullName>
        <ecNumber evidence="5">3.6.4.-</ecNumber>
    </submittedName>
</protein>
<dbReference type="GO" id="GO:0006310">
    <property type="term" value="P:DNA recombination"/>
    <property type="evidence" value="ECO:0007669"/>
    <property type="project" value="TreeGrafter"/>
</dbReference>
<evidence type="ECO:0000313" key="5">
    <source>
        <dbReference type="EMBL" id="KAA6306244.1"/>
    </source>
</evidence>
<comment type="caution">
    <text evidence="5">The sequence shown here is derived from an EMBL/GenBank/DDBJ whole genome shotgun (WGS) entry which is preliminary data.</text>
</comment>
<accession>A0A5J4PC87</accession>
<dbReference type="EC" id="3.6.4.-" evidence="5"/>
<dbReference type="GO" id="GO:0043138">
    <property type="term" value="F:3'-5' DNA helicase activity"/>
    <property type="evidence" value="ECO:0007669"/>
    <property type="project" value="TreeGrafter"/>
</dbReference>
<dbReference type="Pfam" id="PF00270">
    <property type="entry name" value="DEAD"/>
    <property type="match status" value="1"/>
</dbReference>
<keyword evidence="1" id="KW-0547">Nucleotide-binding</keyword>
<feature type="domain" description="Helicase ATP-binding" evidence="4">
    <location>
        <begin position="147"/>
        <end position="215"/>
    </location>
</feature>
<reference evidence="5" key="1">
    <citation type="submission" date="2019-03" db="EMBL/GenBank/DDBJ databases">
        <title>Single cell metagenomics reveals metabolic interactions within the superorganism composed of flagellate Streblomastix strix and complex community of Bacteroidetes bacteria on its surface.</title>
        <authorList>
            <person name="Treitli S.C."/>
            <person name="Kolisko M."/>
            <person name="Husnik F."/>
            <person name="Keeling P."/>
            <person name="Hampl V."/>
        </authorList>
    </citation>
    <scope>NUCLEOTIDE SEQUENCE</scope>
    <source>
        <strain evidence="5">STM</strain>
    </source>
</reference>
<gene>
    <name evidence="5" type="ORF">EZS27_042100</name>
</gene>
<dbReference type="PROSITE" id="PS51192">
    <property type="entry name" value="HELICASE_ATP_BIND_1"/>
    <property type="match status" value="1"/>
</dbReference>
<dbReference type="AlphaFoldDB" id="A0A5J4PC87"/>
<dbReference type="GO" id="GO:0006302">
    <property type="term" value="P:double-strand break repair"/>
    <property type="evidence" value="ECO:0007669"/>
    <property type="project" value="TreeGrafter"/>
</dbReference>
<dbReference type="GO" id="GO:0003677">
    <property type="term" value="F:DNA binding"/>
    <property type="evidence" value="ECO:0007669"/>
    <property type="project" value="UniProtKB-KW"/>
</dbReference>